<accession>X1JWQ3</accession>
<dbReference type="PROSITE" id="PS50994">
    <property type="entry name" value="INTEGRASE"/>
    <property type="match status" value="1"/>
</dbReference>
<reference evidence="2" key="1">
    <citation type="journal article" date="2014" name="Front. Microbiol.">
        <title>High frequency of phylogenetically diverse reductive dehalogenase-homologous genes in deep subseafloor sedimentary metagenomes.</title>
        <authorList>
            <person name="Kawai M."/>
            <person name="Futagami T."/>
            <person name="Toyoda A."/>
            <person name="Takaki Y."/>
            <person name="Nishi S."/>
            <person name="Hori S."/>
            <person name="Arai W."/>
            <person name="Tsubouchi T."/>
            <person name="Morono Y."/>
            <person name="Uchiyama I."/>
            <person name="Ito T."/>
            <person name="Fujiyama A."/>
            <person name="Inagaki F."/>
            <person name="Takami H."/>
        </authorList>
    </citation>
    <scope>NUCLEOTIDE SEQUENCE</scope>
    <source>
        <strain evidence="2">Expedition CK06-06</strain>
    </source>
</reference>
<organism evidence="2">
    <name type="scientific">marine sediment metagenome</name>
    <dbReference type="NCBI Taxonomy" id="412755"/>
    <lineage>
        <taxon>unclassified sequences</taxon>
        <taxon>metagenomes</taxon>
        <taxon>ecological metagenomes</taxon>
    </lineage>
</organism>
<evidence type="ECO:0000313" key="2">
    <source>
        <dbReference type="EMBL" id="GAH85830.1"/>
    </source>
</evidence>
<name>X1JWQ3_9ZZZZ</name>
<proteinExistence type="predicted"/>
<dbReference type="PANTHER" id="PTHR47515">
    <property type="entry name" value="LOW CALCIUM RESPONSE LOCUS PROTEIN T"/>
    <property type="match status" value="1"/>
</dbReference>
<comment type="caution">
    <text evidence="2">The sequence shown here is derived from an EMBL/GenBank/DDBJ whole genome shotgun (WGS) entry which is preliminary data.</text>
</comment>
<dbReference type="GO" id="GO:0003676">
    <property type="term" value="F:nucleic acid binding"/>
    <property type="evidence" value="ECO:0007669"/>
    <property type="project" value="InterPro"/>
</dbReference>
<dbReference type="Pfam" id="PF13683">
    <property type="entry name" value="rve_3"/>
    <property type="match status" value="1"/>
</dbReference>
<protein>
    <recommendedName>
        <fullName evidence="1">Integrase catalytic domain-containing protein</fullName>
    </recommendedName>
</protein>
<dbReference type="AlphaFoldDB" id="X1JWQ3"/>
<dbReference type="Gene3D" id="3.30.420.10">
    <property type="entry name" value="Ribonuclease H-like superfamily/Ribonuclease H"/>
    <property type="match status" value="1"/>
</dbReference>
<feature type="non-terminal residue" evidence="2">
    <location>
        <position position="1"/>
    </location>
</feature>
<dbReference type="GO" id="GO:0015074">
    <property type="term" value="P:DNA integration"/>
    <property type="evidence" value="ECO:0007669"/>
    <property type="project" value="InterPro"/>
</dbReference>
<sequence length="90" mass="10634">CLLKKWTVSNGIELLFIQPGKPTQNAYIERFNGSYRHEVLNAYEFASLSQARQITERWIQEYNTERPHASLNYLSPKQYLQNYYAENSLS</sequence>
<gene>
    <name evidence="2" type="ORF">S03H2_56147</name>
</gene>
<dbReference type="PANTHER" id="PTHR47515:SF2">
    <property type="entry name" value="INTEGRASE CORE DOMAIN PROTEIN"/>
    <property type="match status" value="1"/>
</dbReference>
<feature type="domain" description="Integrase catalytic" evidence="1">
    <location>
        <begin position="1"/>
        <end position="84"/>
    </location>
</feature>
<dbReference type="EMBL" id="BARU01035913">
    <property type="protein sequence ID" value="GAH85830.1"/>
    <property type="molecule type" value="Genomic_DNA"/>
</dbReference>
<dbReference type="InterPro" id="IPR012337">
    <property type="entry name" value="RNaseH-like_sf"/>
</dbReference>
<dbReference type="SUPFAM" id="SSF53098">
    <property type="entry name" value="Ribonuclease H-like"/>
    <property type="match status" value="1"/>
</dbReference>
<dbReference type="InterPro" id="IPR001584">
    <property type="entry name" value="Integrase_cat-core"/>
</dbReference>
<dbReference type="InterPro" id="IPR036397">
    <property type="entry name" value="RNaseH_sf"/>
</dbReference>
<evidence type="ECO:0000259" key="1">
    <source>
        <dbReference type="PROSITE" id="PS50994"/>
    </source>
</evidence>